<reference evidence="9 11" key="1">
    <citation type="journal article" date="2016" name="PLoS ONE">
        <title>Sequence Assembly of Yarrowia lipolytica Strain W29/CLIB89 Shows Transposable Element Diversity.</title>
        <authorList>
            <person name="Magnan C."/>
            <person name="Yu J."/>
            <person name="Chang I."/>
            <person name="Jahn E."/>
            <person name="Kanomata Y."/>
            <person name="Wu J."/>
            <person name="Zeller M."/>
            <person name="Oakes M."/>
            <person name="Baldi P."/>
            <person name="Sandmeyer S."/>
        </authorList>
    </citation>
    <scope>NUCLEOTIDE SEQUENCE [LARGE SCALE GENOMIC DNA]</scope>
    <source>
        <strain evidence="9">CLIB89</strain>
        <strain evidence="11">CLIB89(W29)</strain>
    </source>
</reference>
<dbReference type="AlphaFoldDB" id="A0A1D8N3Q2"/>
<evidence type="ECO:0000256" key="1">
    <source>
        <dbReference type="ARBA" id="ARBA00004141"/>
    </source>
</evidence>
<feature type="compositionally biased region" description="Polar residues" evidence="7">
    <location>
        <begin position="367"/>
        <end position="389"/>
    </location>
</feature>
<dbReference type="KEGG" id="yli:2905908"/>
<evidence type="ECO:0000256" key="6">
    <source>
        <dbReference type="ARBA" id="ARBA00023136"/>
    </source>
</evidence>
<evidence type="ECO:0000313" key="12">
    <source>
        <dbReference type="Proteomes" id="UP000256601"/>
    </source>
</evidence>
<evidence type="ECO:0000313" key="11">
    <source>
        <dbReference type="Proteomes" id="UP000182444"/>
    </source>
</evidence>
<dbReference type="GeneID" id="2905908"/>
<sequence length="406" mass="45169">MVNYADFFENYFSVQVFFIIFRETIETAIIISVLLAFLNQGLGDNVSQKDLQVYRRLVTQVWLGGIFGLLICLAVGGAFIATFYIYGHDLWGMTENVWEGVFSIVSSIIITIMGAAMLRINKMREKWRHKIAKILVETHEGHGGWGLKYLSRKYALAILPFVTTLREGMEAVVFLGGIGVNQPFSAFPLPVITAIALGAFIGYAMYKYGNAISINYFLIGSTCFLYLVAAGLFSRGVWFLELQQFVNRVGMDVSETGSGPGSYDITKSVWHVNCCNGQTDGGWMIANALFGWTNSATYGSVISYNFYWIFIIVAVYVSLVKEKTGYNPLYPRAWQSKKFTRLPQNDDEDRLFQRASAVYSADMNVEGQGTNKSSQYGTNSMPNSANTAAENRESVDSDAPLLASTS</sequence>
<evidence type="ECO:0000256" key="3">
    <source>
        <dbReference type="ARBA" id="ARBA00022496"/>
    </source>
</evidence>
<evidence type="ECO:0000256" key="2">
    <source>
        <dbReference type="ARBA" id="ARBA00008333"/>
    </source>
</evidence>
<keyword evidence="3" id="KW-0813">Transport</keyword>
<gene>
    <name evidence="10" type="ORF">B0I71DRAFT_133153</name>
    <name evidence="9" type="ORF">YALI1_A05031g</name>
</gene>
<keyword evidence="3" id="KW-0406">Ion transport</keyword>
<dbReference type="InterPro" id="IPR004923">
    <property type="entry name" value="FTR1/Fip1/EfeU"/>
</dbReference>
<feature type="transmembrane region" description="Helical" evidence="8">
    <location>
        <begin position="184"/>
        <end position="204"/>
    </location>
</feature>
<dbReference type="OrthoDB" id="4364at2759"/>
<feature type="transmembrane region" description="Helical" evidence="8">
    <location>
        <begin position="301"/>
        <end position="320"/>
    </location>
</feature>
<keyword evidence="3" id="KW-0410">Iron transport</keyword>
<evidence type="ECO:0000256" key="4">
    <source>
        <dbReference type="ARBA" id="ARBA00022692"/>
    </source>
</evidence>
<dbReference type="EMBL" id="CP017553">
    <property type="protein sequence ID" value="AOW00267.1"/>
    <property type="molecule type" value="Genomic_DNA"/>
</dbReference>
<protein>
    <submittedName>
        <fullName evidence="10">Iron permease FTR1 family-domain-containing protein</fullName>
    </submittedName>
</protein>
<dbReference type="VEuPathDB" id="FungiDB:YALI1_A05031g"/>
<feature type="transmembrane region" description="Helical" evidence="8">
    <location>
        <begin position="216"/>
        <end position="238"/>
    </location>
</feature>
<comment type="similarity">
    <text evidence="2">Belongs to the oxidase-dependent Fe transporter (OFeT) (TC 9.A.10.1) family.</text>
</comment>
<dbReference type="Pfam" id="PF03239">
    <property type="entry name" value="FTR1"/>
    <property type="match status" value="1"/>
</dbReference>
<dbReference type="PANTHER" id="PTHR31632">
    <property type="entry name" value="IRON TRANSPORTER FTH1"/>
    <property type="match status" value="1"/>
</dbReference>
<dbReference type="RefSeq" id="XP_499767.1">
    <property type="nucleotide sequence ID" value="XM_499767.1"/>
</dbReference>
<name>A0A1D8N3Q2_YARLL</name>
<evidence type="ECO:0000256" key="5">
    <source>
        <dbReference type="ARBA" id="ARBA00022989"/>
    </source>
</evidence>
<dbReference type="GO" id="GO:0000329">
    <property type="term" value="C:fungal-type vacuole membrane"/>
    <property type="evidence" value="ECO:0007669"/>
    <property type="project" value="TreeGrafter"/>
</dbReference>
<dbReference type="OMA" id="VWFFELE"/>
<keyword evidence="3" id="KW-0408">Iron</keyword>
<dbReference type="eggNOG" id="ENOG502QQ3X">
    <property type="taxonomic scope" value="Eukaryota"/>
</dbReference>
<comment type="subcellular location">
    <subcellularLocation>
        <location evidence="1">Membrane</location>
        <topology evidence="1">Multi-pass membrane protein</topology>
    </subcellularLocation>
</comment>
<feature type="transmembrane region" description="Helical" evidence="8">
    <location>
        <begin position="154"/>
        <end position="178"/>
    </location>
</feature>
<keyword evidence="6 8" id="KW-0472">Membrane</keyword>
<feature type="transmembrane region" description="Helical" evidence="8">
    <location>
        <begin position="12"/>
        <end position="38"/>
    </location>
</feature>
<dbReference type="GO" id="GO:0033573">
    <property type="term" value="C:high-affinity iron permease complex"/>
    <property type="evidence" value="ECO:0007669"/>
    <property type="project" value="InterPro"/>
</dbReference>
<evidence type="ECO:0000313" key="9">
    <source>
        <dbReference type="EMBL" id="AOW00267.1"/>
    </source>
</evidence>
<dbReference type="EMBL" id="KZ859012">
    <property type="protein sequence ID" value="RDW25111.1"/>
    <property type="molecule type" value="Genomic_DNA"/>
</dbReference>
<keyword evidence="5 8" id="KW-1133">Transmembrane helix</keyword>
<dbReference type="VEuPathDB" id="FungiDB:YALI0_A04917g"/>
<evidence type="ECO:0000256" key="8">
    <source>
        <dbReference type="SAM" id="Phobius"/>
    </source>
</evidence>
<feature type="region of interest" description="Disordered" evidence="7">
    <location>
        <begin position="366"/>
        <end position="406"/>
    </location>
</feature>
<proteinExistence type="inferred from homology"/>
<reference evidence="10 12" key="2">
    <citation type="submission" date="2018-07" db="EMBL/GenBank/DDBJ databases">
        <title>Draft Genome Assemblies for Five Robust Yarrowia lipolytica Strains Exhibiting High Lipid Production and Pentose Sugar Utilization and Sugar Alcohol Secretion from Undetoxified Lignocellulosic Biomass Hydrolysates.</title>
        <authorList>
            <consortium name="DOE Joint Genome Institute"/>
            <person name="Walker C."/>
            <person name="Ryu S."/>
            <person name="Na H."/>
            <person name="Zane M."/>
            <person name="LaButti K."/>
            <person name="Lipzen A."/>
            <person name="Haridas S."/>
            <person name="Barry K."/>
            <person name="Grigoriev I.V."/>
            <person name="Quarterman J."/>
            <person name="Slininger P."/>
            <person name="Dien B."/>
            <person name="Trinh C.T."/>
        </authorList>
    </citation>
    <scope>NUCLEOTIDE SEQUENCE [LARGE SCALE GENOMIC DNA]</scope>
    <source>
        <strain evidence="10 12">YB392</strain>
    </source>
</reference>
<accession>A0A1D8N3Q2</accession>
<keyword evidence="4 8" id="KW-0812">Transmembrane</keyword>
<dbReference type="GO" id="GO:0015093">
    <property type="term" value="F:ferrous iron transmembrane transporter activity"/>
    <property type="evidence" value="ECO:0007669"/>
    <property type="project" value="TreeGrafter"/>
</dbReference>
<feature type="transmembrane region" description="Helical" evidence="8">
    <location>
        <begin position="59"/>
        <end position="86"/>
    </location>
</feature>
<dbReference type="Proteomes" id="UP000256601">
    <property type="component" value="Unassembled WGS sequence"/>
</dbReference>
<evidence type="ECO:0000313" key="10">
    <source>
        <dbReference type="EMBL" id="RDW25111.1"/>
    </source>
</evidence>
<dbReference type="PANTHER" id="PTHR31632:SF7">
    <property type="entry name" value="IRON TRANSPORTER FTH1"/>
    <property type="match status" value="1"/>
</dbReference>
<feature type="transmembrane region" description="Helical" evidence="8">
    <location>
        <begin position="98"/>
        <end position="120"/>
    </location>
</feature>
<dbReference type="Proteomes" id="UP000182444">
    <property type="component" value="Chromosome 1A"/>
</dbReference>
<organism evidence="9 11">
    <name type="scientific">Yarrowia lipolytica</name>
    <name type="common">Candida lipolytica</name>
    <dbReference type="NCBI Taxonomy" id="4952"/>
    <lineage>
        <taxon>Eukaryota</taxon>
        <taxon>Fungi</taxon>
        <taxon>Dikarya</taxon>
        <taxon>Ascomycota</taxon>
        <taxon>Saccharomycotina</taxon>
        <taxon>Dipodascomycetes</taxon>
        <taxon>Dipodascales</taxon>
        <taxon>Dipodascales incertae sedis</taxon>
        <taxon>Yarrowia</taxon>
    </lineage>
</organism>
<evidence type="ECO:0000256" key="7">
    <source>
        <dbReference type="SAM" id="MobiDB-lite"/>
    </source>
</evidence>